<organism evidence="8 9">
    <name type="scientific">Zophobas morio</name>
    <dbReference type="NCBI Taxonomy" id="2755281"/>
    <lineage>
        <taxon>Eukaryota</taxon>
        <taxon>Metazoa</taxon>
        <taxon>Ecdysozoa</taxon>
        <taxon>Arthropoda</taxon>
        <taxon>Hexapoda</taxon>
        <taxon>Insecta</taxon>
        <taxon>Pterygota</taxon>
        <taxon>Neoptera</taxon>
        <taxon>Endopterygota</taxon>
        <taxon>Coleoptera</taxon>
        <taxon>Polyphaga</taxon>
        <taxon>Cucujiformia</taxon>
        <taxon>Tenebrionidae</taxon>
        <taxon>Zophobas</taxon>
    </lineage>
</organism>
<dbReference type="AlphaFoldDB" id="A0AA38MD14"/>
<comment type="subcellular location">
    <subcellularLocation>
        <location evidence="1">Membrane</location>
        <topology evidence="1">Single-pass type I membrane protein</topology>
    </subcellularLocation>
</comment>
<sequence>MSIKADLRQLLKPYYIFNLILSLSYIILKRTPGVCNYLFNVEDCEFDGRETEILFFLIIVIMIRTRKSGSVSMINYLSSSFIYTKVANLILWFNADLLMGIIYGIVFILGALLFPEPAYSGPDNVIYFRGMQGLEEELSRSKDCYWLITFYTVWNPACVNFAPIFAKLSTEYNLENLQFGKVDVGRYPEAGKKYYVNDSSLSKQLPTTILFKDGKEVVRRPAIDSKGTVSKFFFSSDNVRGAFNLNNIYEECKSTLKLKKKHAKKD</sequence>
<accession>A0AA38MD14</accession>
<evidence type="ECO:0000313" key="8">
    <source>
        <dbReference type="EMBL" id="KAJ3651743.1"/>
    </source>
</evidence>
<feature type="domain" description="Thioredoxin" evidence="7">
    <location>
        <begin position="108"/>
        <end position="257"/>
    </location>
</feature>
<dbReference type="PROSITE" id="PS51352">
    <property type="entry name" value="THIOREDOXIN_2"/>
    <property type="match status" value="1"/>
</dbReference>
<evidence type="ECO:0000256" key="3">
    <source>
        <dbReference type="ARBA" id="ARBA00022729"/>
    </source>
</evidence>
<dbReference type="Proteomes" id="UP001168821">
    <property type="component" value="Unassembled WGS sequence"/>
</dbReference>
<keyword evidence="4 6" id="KW-1133">Transmembrane helix</keyword>
<dbReference type="PANTHER" id="PTHR15853">
    <property type="entry name" value="THIOREDOXIN-RELATED"/>
    <property type="match status" value="1"/>
</dbReference>
<evidence type="ECO:0000256" key="1">
    <source>
        <dbReference type="ARBA" id="ARBA00004479"/>
    </source>
</evidence>
<evidence type="ECO:0000256" key="5">
    <source>
        <dbReference type="ARBA" id="ARBA00023136"/>
    </source>
</evidence>
<evidence type="ECO:0000256" key="2">
    <source>
        <dbReference type="ARBA" id="ARBA00022692"/>
    </source>
</evidence>
<dbReference type="InterPro" id="IPR037463">
    <property type="entry name" value="TMX2_thioredoxin_dom"/>
</dbReference>
<name>A0AA38MD14_9CUCU</name>
<evidence type="ECO:0000313" key="9">
    <source>
        <dbReference type="Proteomes" id="UP001168821"/>
    </source>
</evidence>
<keyword evidence="2 6" id="KW-0812">Transmembrane</keyword>
<dbReference type="GO" id="GO:0016020">
    <property type="term" value="C:membrane"/>
    <property type="evidence" value="ECO:0007669"/>
    <property type="project" value="UniProtKB-SubCell"/>
</dbReference>
<evidence type="ECO:0000259" key="7">
    <source>
        <dbReference type="PROSITE" id="PS51352"/>
    </source>
</evidence>
<dbReference type="InterPro" id="IPR039101">
    <property type="entry name" value="TMX2"/>
</dbReference>
<dbReference type="GO" id="GO:0015036">
    <property type="term" value="F:disulfide oxidoreductase activity"/>
    <property type="evidence" value="ECO:0007669"/>
    <property type="project" value="TreeGrafter"/>
</dbReference>
<dbReference type="CDD" id="cd02962">
    <property type="entry name" value="TMX2"/>
    <property type="match status" value="1"/>
</dbReference>
<dbReference type="InterPro" id="IPR013766">
    <property type="entry name" value="Thioredoxin_domain"/>
</dbReference>
<comment type="caution">
    <text evidence="8">The sequence shown here is derived from an EMBL/GenBank/DDBJ whole genome shotgun (WGS) entry which is preliminary data.</text>
</comment>
<dbReference type="InterPro" id="IPR036249">
    <property type="entry name" value="Thioredoxin-like_sf"/>
</dbReference>
<keyword evidence="3" id="KW-0732">Signal</keyword>
<dbReference type="PANTHER" id="PTHR15853:SF0">
    <property type="entry name" value="THIOREDOXIN-RELATED TRANSMEMBRANE PROTEIN 2"/>
    <property type="match status" value="1"/>
</dbReference>
<evidence type="ECO:0000256" key="6">
    <source>
        <dbReference type="SAM" id="Phobius"/>
    </source>
</evidence>
<reference evidence="8" key="1">
    <citation type="journal article" date="2023" name="G3 (Bethesda)">
        <title>Whole genome assemblies of Zophobas morio and Tenebrio molitor.</title>
        <authorList>
            <person name="Kaur S."/>
            <person name="Stinson S.A."/>
            <person name="diCenzo G.C."/>
        </authorList>
    </citation>
    <scope>NUCLEOTIDE SEQUENCE</scope>
    <source>
        <strain evidence="8">QUZm001</strain>
    </source>
</reference>
<proteinExistence type="predicted"/>
<dbReference type="EMBL" id="JALNTZ010000005">
    <property type="protein sequence ID" value="KAJ3651743.1"/>
    <property type="molecule type" value="Genomic_DNA"/>
</dbReference>
<feature type="transmembrane region" description="Helical" evidence="6">
    <location>
        <begin position="86"/>
        <end position="114"/>
    </location>
</feature>
<dbReference type="Pfam" id="PF00085">
    <property type="entry name" value="Thioredoxin"/>
    <property type="match status" value="1"/>
</dbReference>
<protein>
    <recommendedName>
        <fullName evidence="7">Thioredoxin domain-containing protein</fullName>
    </recommendedName>
</protein>
<dbReference type="Gene3D" id="3.40.30.10">
    <property type="entry name" value="Glutaredoxin"/>
    <property type="match status" value="1"/>
</dbReference>
<keyword evidence="5 6" id="KW-0472">Membrane</keyword>
<keyword evidence="9" id="KW-1185">Reference proteome</keyword>
<dbReference type="SUPFAM" id="SSF52833">
    <property type="entry name" value="Thioredoxin-like"/>
    <property type="match status" value="1"/>
</dbReference>
<gene>
    <name evidence="8" type="ORF">Zmor_017761</name>
</gene>
<evidence type="ECO:0000256" key="4">
    <source>
        <dbReference type="ARBA" id="ARBA00022989"/>
    </source>
</evidence>